<organism evidence="3 4">
    <name type="scientific">Legionella erythra</name>
    <dbReference type="NCBI Taxonomy" id="448"/>
    <lineage>
        <taxon>Bacteria</taxon>
        <taxon>Pseudomonadati</taxon>
        <taxon>Pseudomonadota</taxon>
        <taxon>Gammaproteobacteria</taxon>
        <taxon>Legionellales</taxon>
        <taxon>Legionellaceae</taxon>
        <taxon>Legionella</taxon>
    </lineage>
</organism>
<comment type="caution">
    <text evidence="3">The sequence shown here is derived from an EMBL/GenBank/DDBJ whole genome shotgun (WGS) entry which is preliminary data.</text>
</comment>
<dbReference type="Pfam" id="PF13279">
    <property type="entry name" value="4HBT_2"/>
    <property type="match status" value="1"/>
</dbReference>
<evidence type="ECO:0000313" key="4">
    <source>
        <dbReference type="Proteomes" id="UP000054773"/>
    </source>
</evidence>
<keyword evidence="2" id="KW-0378">Hydrolase</keyword>
<evidence type="ECO:0000313" key="3">
    <source>
        <dbReference type="EMBL" id="KTC99926.1"/>
    </source>
</evidence>
<dbReference type="EMBL" id="LNYA01000001">
    <property type="protein sequence ID" value="KTC99926.1"/>
    <property type="molecule type" value="Genomic_DNA"/>
</dbReference>
<evidence type="ECO:0000256" key="1">
    <source>
        <dbReference type="ARBA" id="ARBA00005953"/>
    </source>
</evidence>
<dbReference type="PATRIC" id="fig|448.7.peg.37"/>
<dbReference type="AlphaFoldDB" id="A0A0W0TWZ9"/>
<keyword evidence="4" id="KW-1185">Reference proteome</keyword>
<comment type="similarity">
    <text evidence="1">Belongs to the 4-hydroxybenzoyl-CoA thioesterase family.</text>
</comment>
<dbReference type="CDD" id="cd00586">
    <property type="entry name" value="4HBT"/>
    <property type="match status" value="1"/>
</dbReference>
<dbReference type="PANTHER" id="PTHR31793:SF27">
    <property type="entry name" value="NOVEL THIOESTERASE SUPERFAMILY DOMAIN AND SAPOSIN A-TYPE DOMAIN CONTAINING PROTEIN (0610012H03RIK)"/>
    <property type="match status" value="1"/>
</dbReference>
<dbReference type="PANTHER" id="PTHR31793">
    <property type="entry name" value="4-HYDROXYBENZOYL-COA THIOESTERASE FAMILY MEMBER"/>
    <property type="match status" value="1"/>
</dbReference>
<dbReference type="Gene3D" id="3.10.129.10">
    <property type="entry name" value="Hotdog Thioesterase"/>
    <property type="match status" value="1"/>
</dbReference>
<gene>
    <name evidence="3" type="ORF">Lery_0036</name>
</gene>
<protein>
    <submittedName>
        <fullName evidence="3">Acyl-CoA thioesterase YbgC</fullName>
    </submittedName>
</protein>
<dbReference type="STRING" id="448.Lery_0036"/>
<accession>A0A0W0TWZ9</accession>
<reference evidence="3 4" key="1">
    <citation type="submission" date="2015-11" db="EMBL/GenBank/DDBJ databases">
        <title>Genomic analysis of 38 Legionella species identifies large and diverse effector repertoires.</title>
        <authorList>
            <person name="Burstein D."/>
            <person name="Amaro F."/>
            <person name="Zusman T."/>
            <person name="Lifshitz Z."/>
            <person name="Cohen O."/>
            <person name="Gilbert J.A."/>
            <person name="Pupko T."/>
            <person name="Shuman H.A."/>
            <person name="Segal G."/>
        </authorList>
    </citation>
    <scope>NUCLEOTIDE SEQUENCE [LARGE SCALE GENOMIC DNA]</scope>
    <source>
        <strain evidence="3 4">SE-32A-C8</strain>
    </source>
</reference>
<dbReference type="OrthoDB" id="9799036at2"/>
<name>A0A0W0TWZ9_LEGER</name>
<dbReference type="InterPro" id="IPR029069">
    <property type="entry name" value="HotDog_dom_sf"/>
</dbReference>
<proteinExistence type="inferred from homology"/>
<dbReference type="RefSeq" id="WP_058525228.1">
    <property type="nucleotide sequence ID" value="NZ_CAAAHY010000004.1"/>
</dbReference>
<evidence type="ECO:0000256" key="2">
    <source>
        <dbReference type="ARBA" id="ARBA00022801"/>
    </source>
</evidence>
<dbReference type="GO" id="GO:0047617">
    <property type="term" value="F:fatty acyl-CoA hydrolase activity"/>
    <property type="evidence" value="ECO:0007669"/>
    <property type="project" value="TreeGrafter"/>
</dbReference>
<dbReference type="Proteomes" id="UP000054773">
    <property type="component" value="Unassembled WGS sequence"/>
</dbReference>
<dbReference type="SUPFAM" id="SSF54637">
    <property type="entry name" value="Thioesterase/thiol ester dehydrase-isomerase"/>
    <property type="match status" value="1"/>
</dbReference>
<sequence>MFKIELEVRDYECDIQGIVNNANYQHYFEHARHLFLYERGIDFLQLAQKDIFLVMYRCEIDYRKPLTYKTKFEVSVAFERIARTKGRFNQQIMIDSCLGTRTNACKSMC</sequence>
<dbReference type="InterPro" id="IPR050563">
    <property type="entry name" value="4-hydroxybenzoyl-CoA_TE"/>
</dbReference>